<dbReference type="PANTHER" id="PTHR43102">
    <property type="entry name" value="SLR1143 PROTEIN"/>
    <property type="match status" value="1"/>
</dbReference>
<feature type="domain" description="GAF" evidence="1">
    <location>
        <begin position="26"/>
        <end position="168"/>
    </location>
</feature>
<dbReference type="InterPro" id="IPR029016">
    <property type="entry name" value="GAF-like_dom_sf"/>
</dbReference>
<accession>A0A1G2HIV8</accession>
<proteinExistence type="predicted"/>
<evidence type="ECO:0000313" key="2">
    <source>
        <dbReference type="EMBL" id="OGZ62446.1"/>
    </source>
</evidence>
<protein>
    <recommendedName>
        <fullName evidence="1">GAF domain-containing protein</fullName>
    </recommendedName>
</protein>
<dbReference type="Gene3D" id="3.30.450.40">
    <property type="match status" value="1"/>
</dbReference>
<name>A0A1G2HIV8_9BACT</name>
<evidence type="ECO:0000313" key="3">
    <source>
        <dbReference type="Proteomes" id="UP000178991"/>
    </source>
</evidence>
<dbReference type="SUPFAM" id="SSF55781">
    <property type="entry name" value="GAF domain-like"/>
    <property type="match status" value="1"/>
</dbReference>
<reference evidence="2 3" key="1">
    <citation type="journal article" date="2016" name="Nat. Commun.">
        <title>Thousands of microbial genomes shed light on interconnected biogeochemical processes in an aquifer system.</title>
        <authorList>
            <person name="Anantharaman K."/>
            <person name="Brown C.T."/>
            <person name="Hug L.A."/>
            <person name="Sharon I."/>
            <person name="Castelle C.J."/>
            <person name="Probst A.J."/>
            <person name="Thomas B.C."/>
            <person name="Singh A."/>
            <person name="Wilkins M.J."/>
            <person name="Karaoz U."/>
            <person name="Brodie E.L."/>
            <person name="Williams K.H."/>
            <person name="Hubbard S.S."/>
            <person name="Banfield J.F."/>
        </authorList>
    </citation>
    <scope>NUCLEOTIDE SEQUENCE [LARGE SCALE GENOMIC DNA]</scope>
</reference>
<organism evidence="2 3">
    <name type="scientific">Candidatus Staskawiczbacteria bacterium RIFCSPHIGHO2_01_FULL_34_27</name>
    <dbReference type="NCBI Taxonomy" id="1802199"/>
    <lineage>
        <taxon>Bacteria</taxon>
        <taxon>Candidatus Staskawicziibacteriota</taxon>
    </lineage>
</organism>
<sequence length="196" mass="22464">MKEAPIPKNELKRIASLYALDLLDTPPEERFDRLTKTAIQIFHVPISTLTLIDANREWFKSCQGLSKTEGDRAISFCGHALIEDEILVIQDTKKDERFADNPMVVGEPYIRFYAGVPIMSADGQRIGVFCIKDIKPREFSKVDEEILEGLAAWAELEINLRNLSLSVVEQQDIINKYRWKQDKIFLSKHIGKNSKN</sequence>
<evidence type="ECO:0000259" key="1">
    <source>
        <dbReference type="SMART" id="SM00065"/>
    </source>
</evidence>
<dbReference type="Pfam" id="PF01590">
    <property type="entry name" value="GAF"/>
    <property type="match status" value="1"/>
</dbReference>
<comment type="caution">
    <text evidence="2">The sequence shown here is derived from an EMBL/GenBank/DDBJ whole genome shotgun (WGS) entry which is preliminary data.</text>
</comment>
<dbReference type="EMBL" id="MHOL01000022">
    <property type="protein sequence ID" value="OGZ62446.1"/>
    <property type="molecule type" value="Genomic_DNA"/>
</dbReference>
<dbReference type="Proteomes" id="UP000178991">
    <property type="component" value="Unassembled WGS sequence"/>
</dbReference>
<dbReference type="InterPro" id="IPR003018">
    <property type="entry name" value="GAF"/>
</dbReference>
<dbReference type="SMART" id="SM00065">
    <property type="entry name" value="GAF"/>
    <property type="match status" value="1"/>
</dbReference>
<gene>
    <name evidence="2" type="ORF">A2639_01270</name>
</gene>
<dbReference type="AlphaFoldDB" id="A0A1G2HIV8"/>
<dbReference type="PANTHER" id="PTHR43102:SF2">
    <property type="entry name" value="GAF DOMAIN-CONTAINING PROTEIN"/>
    <property type="match status" value="1"/>
</dbReference>